<keyword evidence="5" id="KW-1185">Reference proteome</keyword>
<reference evidence="5" key="1">
    <citation type="submission" date="2016-10" db="EMBL/GenBank/DDBJ databases">
        <authorList>
            <person name="Varghese N."/>
            <person name="Submissions S."/>
        </authorList>
    </citation>
    <scope>NUCLEOTIDE SEQUENCE [LARGE SCALE GENOMIC DNA]</scope>
    <source>
        <strain evidence="5">DSM 1565</strain>
    </source>
</reference>
<keyword evidence="3" id="KW-0560">Oxidoreductase</keyword>
<dbReference type="STRING" id="51670.SAMN04488557_0519"/>
<dbReference type="UniPathway" id="UPA00148"/>
<name>A0A1I7MW27_9HYPH</name>
<evidence type="ECO:0000313" key="4">
    <source>
        <dbReference type="EMBL" id="SFV26566.1"/>
    </source>
</evidence>
<dbReference type="NCBIfam" id="TIGR00715">
    <property type="entry name" value="precor6x_red"/>
    <property type="match status" value="1"/>
</dbReference>
<evidence type="ECO:0000256" key="2">
    <source>
        <dbReference type="ARBA" id="ARBA00022573"/>
    </source>
</evidence>
<dbReference type="EMBL" id="FPCH01000001">
    <property type="protein sequence ID" value="SFV26566.1"/>
    <property type="molecule type" value="Genomic_DNA"/>
</dbReference>
<evidence type="ECO:0000256" key="1">
    <source>
        <dbReference type="ARBA" id="ARBA00004953"/>
    </source>
</evidence>
<sequence length="260" mass="27441">MTKLDSPCRILLLGGTSEATSLAQSLAGENGMSATLSLAGRTANPAESPLPVRVGGFGGVDGLTEYLTRENIDLVIDATHPFAARISNNAIAASAAAHIPLLAIERPQWTPAGGDEWSEFDSIDAAIAALPDTPQDVFSGLGRQAIPALGAAPQHRYVIRVVDASEPPASLPNATIVAARGPFRTDDDLELFRKHHISHVLAKNAGGSAAYSKIEAARLLGIKVHMVRRPAITPRSTVASVEDAFAWIKAHHRRCSERGV</sequence>
<keyword evidence="2" id="KW-0169">Cobalamin biosynthesis</keyword>
<proteinExistence type="predicted"/>
<dbReference type="GO" id="GO:0009236">
    <property type="term" value="P:cobalamin biosynthetic process"/>
    <property type="evidence" value="ECO:0007669"/>
    <property type="project" value="UniProtKB-UniPathway"/>
</dbReference>
<comment type="pathway">
    <text evidence="1">Cofactor biosynthesis; adenosylcobalamin biosynthesis.</text>
</comment>
<evidence type="ECO:0000256" key="3">
    <source>
        <dbReference type="ARBA" id="ARBA00023002"/>
    </source>
</evidence>
<dbReference type="AlphaFoldDB" id="A0A1I7MW27"/>
<dbReference type="Proteomes" id="UP000199423">
    <property type="component" value="Unassembled WGS sequence"/>
</dbReference>
<organism evidence="4 5">
    <name type="scientific">Hyphomicrobium facile</name>
    <dbReference type="NCBI Taxonomy" id="51670"/>
    <lineage>
        <taxon>Bacteria</taxon>
        <taxon>Pseudomonadati</taxon>
        <taxon>Pseudomonadota</taxon>
        <taxon>Alphaproteobacteria</taxon>
        <taxon>Hyphomicrobiales</taxon>
        <taxon>Hyphomicrobiaceae</taxon>
        <taxon>Hyphomicrobium</taxon>
    </lineage>
</organism>
<dbReference type="NCBIfam" id="NF005968">
    <property type="entry name" value="PRK08057.1-2"/>
    <property type="match status" value="1"/>
</dbReference>
<accession>A0A1I7MW27</accession>
<dbReference type="PANTHER" id="PTHR36925:SF1">
    <property type="entry name" value="COBALT-PRECORRIN-6A REDUCTASE"/>
    <property type="match status" value="1"/>
</dbReference>
<dbReference type="OrthoDB" id="5183775at2"/>
<evidence type="ECO:0000313" key="5">
    <source>
        <dbReference type="Proteomes" id="UP000199423"/>
    </source>
</evidence>
<dbReference type="GO" id="GO:0016994">
    <property type="term" value="F:precorrin-6A reductase activity"/>
    <property type="evidence" value="ECO:0007669"/>
    <property type="project" value="InterPro"/>
</dbReference>
<gene>
    <name evidence="4" type="ORF">SAMN04488557_0519</name>
</gene>
<protein>
    <submittedName>
        <fullName evidence="4">Precorrin-6A/cobalt-precorrin-6A reductase</fullName>
    </submittedName>
</protein>
<dbReference type="InterPro" id="IPR003723">
    <property type="entry name" value="Precorrin-6x_reduct"/>
</dbReference>
<dbReference type="Pfam" id="PF02571">
    <property type="entry name" value="CbiJ"/>
    <property type="match status" value="1"/>
</dbReference>
<dbReference type="PROSITE" id="PS51014">
    <property type="entry name" value="COBK_CBIJ"/>
    <property type="match status" value="1"/>
</dbReference>
<dbReference type="PANTHER" id="PTHR36925">
    <property type="entry name" value="COBALT-PRECORRIN-6A REDUCTASE"/>
    <property type="match status" value="1"/>
</dbReference>